<dbReference type="RefSeq" id="WP_110461365.1">
    <property type="nucleotide sequence ID" value="NZ_QKMR01000006.1"/>
</dbReference>
<keyword evidence="9" id="KW-1185">Reference proteome</keyword>
<feature type="active site" description="O-(5'-phospho-DNA)-serine intermediate" evidence="4 5">
    <location>
        <position position="10"/>
    </location>
</feature>
<dbReference type="SUPFAM" id="SSF53041">
    <property type="entry name" value="Resolvase-like"/>
    <property type="match status" value="1"/>
</dbReference>
<feature type="domain" description="Resolvase/invertase-type recombinase catalytic" evidence="6">
    <location>
        <begin position="2"/>
        <end position="150"/>
    </location>
</feature>
<dbReference type="InterPro" id="IPR036162">
    <property type="entry name" value="Resolvase-like_N_sf"/>
</dbReference>
<evidence type="ECO:0000256" key="1">
    <source>
        <dbReference type="ARBA" id="ARBA00022908"/>
    </source>
</evidence>
<dbReference type="CDD" id="cd00338">
    <property type="entry name" value="Ser_Recombinase"/>
    <property type="match status" value="1"/>
</dbReference>
<dbReference type="Pfam" id="PF00239">
    <property type="entry name" value="Resolvase"/>
    <property type="match status" value="1"/>
</dbReference>
<reference evidence="8 9" key="1">
    <citation type="submission" date="2018-06" db="EMBL/GenBank/DDBJ databases">
        <title>Genomic Encyclopedia of Type Strains, Phase I: the one thousand microbial genomes (KMG-I) project.</title>
        <authorList>
            <person name="Kyrpides N."/>
        </authorList>
    </citation>
    <scope>NUCLEOTIDE SEQUENCE [LARGE SCALE GENOMIC DNA]</scope>
    <source>
        <strain evidence="8 9">DSM 19573</strain>
    </source>
</reference>
<keyword evidence="1" id="KW-0229">DNA integration</keyword>
<evidence type="ECO:0000313" key="9">
    <source>
        <dbReference type="Proteomes" id="UP000248132"/>
    </source>
</evidence>
<dbReference type="InterPro" id="IPR006118">
    <property type="entry name" value="Recombinase_CS"/>
</dbReference>
<gene>
    <name evidence="8" type="ORF">LY28_01310</name>
</gene>
<proteinExistence type="predicted"/>
<dbReference type="GO" id="GO:0000150">
    <property type="term" value="F:DNA strand exchange activity"/>
    <property type="evidence" value="ECO:0007669"/>
    <property type="project" value="InterPro"/>
</dbReference>
<organism evidence="8 9">
    <name type="scientific">Ruminiclostridium sufflavum DSM 19573</name>
    <dbReference type="NCBI Taxonomy" id="1121337"/>
    <lineage>
        <taxon>Bacteria</taxon>
        <taxon>Bacillati</taxon>
        <taxon>Bacillota</taxon>
        <taxon>Clostridia</taxon>
        <taxon>Eubacteriales</taxon>
        <taxon>Oscillospiraceae</taxon>
        <taxon>Ruminiclostridium</taxon>
    </lineage>
</organism>
<evidence type="ECO:0000259" key="7">
    <source>
        <dbReference type="PROSITE" id="PS51737"/>
    </source>
</evidence>
<dbReference type="PROSITE" id="PS51737">
    <property type="entry name" value="RECOMBINASE_DNA_BIND"/>
    <property type="match status" value="1"/>
</dbReference>
<dbReference type="InterPro" id="IPR006119">
    <property type="entry name" value="Resolv_N"/>
</dbReference>
<dbReference type="AlphaFoldDB" id="A0A318XNH3"/>
<evidence type="ECO:0000256" key="3">
    <source>
        <dbReference type="ARBA" id="ARBA00023172"/>
    </source>
</evidence>
<dbReference type="InterPro" id="IPR038109">
    <property type="entry name" value="DNA_bind_recomb_sf"/>
</dbReference>
<protein>
    <submittedName>
        <fullName evidence="8">Site-specific DNA recombinase</fullName>
    </submittedName>
</protein>
<dbReference type="Pfam" id="PF13408">
    <property type="entry name" value="Zn_ribbon_recom"/>
    <property type="match status" value="1"/>
</dbReference>
<dbReference type="SMART" id="SM00857">
    <property type="entry name" value="Resolvase"/>
    <property type="match status" value="1"/>
</dbReference>
<dbReference type="PROSITE" id="PS51736">
    <property type="entry name" value="RECOMBINASES_3"/>
    <property type="match status" value="1"/>
</dbReference>
<keyword evidence="3" id="KW-0233">DNA recombination</keyword>
<dbReference type="PROSITE" id="PS00397">
    <property type="entry name" value="RECOMBINASES_1"/>
    <property type="match status" value="1"/>
</dbReference>
<dbReference type="Pfam" id="PF07508">
    <property type="entry name" value="Recombinase"/>
    <property type="match status" value="1"/>
</dbReference>
<evidence type="ECO:0000256" key="2">
    <source>
        <dbReference type="ARBA" id="ARBA00023125"/>
    </source>
</evidence>
<evidence type="ECO:0000256" key="4">
    <source>
        <dbReference type="PIRSR" id="PIRSR606118-50"/>
    </source>
</evidence>
<comment type="caution">
    <text evidence="8">The sequence shown here is derived from an EMBL/GenBank/DDBJ whole genome shotgun (WGS) entry which is preliminary data.</text>
</comment>
<sequence>MRAVLYVRVSTEEQAIEGYSISAQTSILREFAKAYEYDVIKVYQDAGISGKNISGRPALKELLSDARSKKFDIVLIWKLSRLSRSLLDLLEMVDIFNQNGISFQSFSEKFDTSTPIGKMLLQLLGSIAEFERNTIAENVKMGLNERFKQGNSKGSIPFGYKYNENKQAIIVPEQAEIIKKIFQRYVESRDGNCILEITRELNATGYKTRKNKQWNRTTIKDMLCNPFYAGYVRTGYHSHGWVLNNDASIIKGNHEPIIDEKTFNKISQIIKNSKRMNFTKNENNVAVFSQLLICPLCGGKMYAYSYMGNNYTNKKGELKQYLVCSYRCSNTNSGNNLCKGFQVSYKKIDDIIIDNINSYVNKKLYMTAAKRLKIKKVNTDDVLTLEQEIKRLKSLKEKYFVAFEQSNTEDLSPYIAKINQLHVQIQNLEKELSNVKLNDKFTEVNKLESLFSQISDFKTMFYNISLKSQKEIVRKIVTNIYLTKDKKIKSIKLTNSDVINSYT</sequence>
<accession>A0A318XNH3</accession>
<dbReference type="PANTHER" id="PTHR30461">
    <property type="entry name" value="DNA-INVERTASE FROM LAMBDOID PROPHAGE"/>
    <property type="match status" value="1"/>
</dbReference>
<evidence type="ECO:0000256" key="5">
    <source>
        <dbReference type="PROSITE-ProRule" id="PRU10137"/>
    </source>
</evidence>
<evidence type="ECO:0000259" key="6">
    <source>
        <dbReference type="PROSITE" id="PS51736"/>
    </source>
</evidence>
<dbReference type="OrthoDB" id="9781670at2"/>
<dbReference type="PANTHER" id="PTHR30461:SF23">
    <property type="entry name" value="DNA RECOMBINASE-RELATED"/>
    <property type="match status" value="1"/>
</dbReference>
<dbReference type="Proteomes" id="UP000248132">
    <property type="component" value="Unassembled WGS sequence"/>
</dbReference>
<dbReference type="GO" id="GO:0003677">
    <property type="term" value="F:DNA binding"/>
    <property type="evidence" value="ECO:0007669"/>
    <property type="project" value="UniProtKB-KW"/>
</dbReference>
<name>A0A318XNH3_9FIRM</name>
<dbReference type="Gene3D" id="3.40.50.1390">
    <property type="entry name" value="Resolvase, N-terminal catalytic domain"/>
    <property type="match status" value="1"/>
</dbReference>
<dbReference type="Gene3D" id="3.90.1750.20">
    <property type="entry name" value="Putative Large Serine Recombinase, Chain B, Domain 2"/>
    <property type="match status" value="1"/>
</dbReference>
<evidence type="ECO:0000313" key="8">
    <source>
        <dbReference type="EMBL" id="PYG88461.1"/>
    </source>
</evidence>
<feature type="domain" description="Recombinase" evidence="7">
    <location>
        <begin position="157"/>
        <end position="276"/>
    </location>
</feature>
<dbReference type="GO" id="GO:0015074">
    <property type="term" value="P:DNA integration"/>
    <property type="evidence" value="ECO:0007669"/>
    <property type="project" value="UniProtKB-KW"/>
</dbReference>
<dbReference type="InterPro" id="IPR050639">
    <property type="entry name" value="SSR_resolvase"/>
</dbReference>
<keyword evidence="2" id="KW-0238">DNA-binding</keyword>
<dbReference type="EMBL" id="QKMR01000006">
    <property type="protein sequence ID" value="PYG88461.1"/>
    <property type="molecule type" value="Genomic_DNA"/>
</dbReference>
<dbReference type="InterPro" id="IPR011109">
    <property type="entry name" value="DNA_bind_recombinase_dom"/>
</dbReference>
<dbReference type="InterPro" id="IPR025827">
    <property type="entry name" value="Zn_ribbon_recom_dom"/>
</dbReference>